<dbReference type="OrthoDB" id="4533099at2"/>
<dbReference type="PANTHER" id="PTHR14136">
    <property type="entry name" value="BTB_POZ DOMAIN-CONTAINING PROTEIN KCTD9"/>
    <property type="match status" value="1"/>
</dbReference>
<dbReference type="Pfam" id="PF00805">
    <property type="entry name" value="Pentapeptide"/>
    <property type="match status" value="2"/>
</dbReference>
<evidence type="ECO:0000313" key="2">
    <source>
        <dbReference type="Proteomes" id="UP000215005"/>
    </source>
</evidence>
<keyword evidence="2" id="KW-1185">Reference proteome</keyword>
<protein>
    <submittedName>
        <fullName evidence="1">Pentapeptide repeat-containing protein</fullName>
    </submittedName>
</protein>
<dbReference type="InterPro" id="IPR051082">
    <property type="entry name" value="Pentapeptide-BTB/POZ_domain"/>
</dbReference>
<name>A0A223S3A4_9ACTN</name>
<dbReference type="Gene3D" id="2.160.20.80">
    <property type="entry name" value="E3 ubiquitin-protein ligase SopA"/>
    <property type="match status" value="1"/>
</dbReference>
<gene>
    <name evidence="1" type="ORF">CDO52_06955</name>
</gene>
<accession>A0A223S3A4</accession>
<evidence type="ECO:0000313" key="1">
    <source>
        <dbReference type="EMBL" id="ASU82557.1"/>
    </source>
</evidence>
<dbReference type="Proteomes" id="UP000215005">
    <property type="component" value="Chromosome"/>
</dbReference>
<dbReference type="KEGG" id="ngv:CDO52_06955"/>
<organism evidence="1 2">
    <name type="scientific">Nocardiopsis gilva YIM 90087</name>
    <dbReference type="NCBI Taxonomy" id="1235441"/>
    <lineage>
        <taxon>Bacteria</taxon>
        <taxon>Bacillati</taxon>
        <taxon>Actinomycetota</taxon>
        <taxon>Actinomycetes</taxon>
        <taxon>Streptosporangiales</taxon>
        <taxon>Nocardiopsidaceae</taxon>
        <taxon>Nocardiopsis</taxon>
    </lineage>
</organism>
<dbReference type="PANTHER" id="PTHR14136:SF17">
    <property type="entry name" value="BTB_POZ DOMAIN-CONTAINING PROTEIN KCTD9"/>
    <property type="match status" value="1"/>
</dbReference>
<reference evidence="1 2" key="1">
    <citation type="submission" date="2017-08" db="EMBL/GenBank/DDBJ databases">
        <title>The complete genome sequence of Nocardiopsis gilva YIM 90087.</title>
        <authorList>
            <person name="Yin M."/>
            <person name="Tang S."/>
        </authorList>
    </citation>
    <scope>NUCLEOTIDE SEQUENCE [LARGE SCALE GENOMIC DNA]</scope>
    <source>
        <strain evidence="1 2">YIM 90087</strain>
    </source>
</reference>
<dbReference type="EMBL" id="CP022753">
    <property type="protein sequence ID" value="ASU82557.1"/>
    <property type="molecule type" value="Genomic_DNA"/>
</dbReference>
<dbReference type="AlphaFoldDB" id="A0A223S3A4"/>
<sequence length="222" mass="24478">MPERTNPSAVHPRSWPADQGTVESLREYIRWLESGGKSGSELGGAELDFRGADLTEMDLRSLFLWGADFSSTTLDRVDFYKAELTGAILNDASLVGARLHRTEMNECEARRASFFEADLLGVRLHESDLSFADFRKARTNGAQMWESDLRGADFRNAWFGPEGPGGWTDLEGARMAGCKISNAGGWVKGPVDIGQEEEIQLVSGSDLYSWFAENGAPDIHVI</sequence>
<dbReference type="RefSeq" id="WP_083919958.1">
    <property type="nucleotide sequence ID" value="NZ_ANBG01000270.1"/>
</dbReference>
<proteinExistence type="predicted"/>
<dbReference type="SUPFAM" id="SSF141571">
    <property type="entry name" value="Pentapeptide repeat-like"/>
    <property type="match status" value="1"/>
</dbReference>
<dbReference type="InterPro" id="IPR001646">
    <property type="entry name" value="5peptide_repeat"/>
</dbReference>